<feature type="binding site" evidence="8">
    <location>
        <position position="31"/>
    </location>
    <ligand>
        <name>GTP</name>
        <dbReference type="ChEBI" id="CHEBI:37565"/>
    </ligand>
</feature>
<comment type="function">
    <text evidence="8">Transfers a GMP moiety from GTP to Mo-molybdopterin (Mo-MPT) cofactor (Moco or molybdenum cofactor) to form Mo-molybdopterin guanine dinucleotide (Mo-MGD) cofactor.</text>
</comment>
<dbReference type="SUPFAM" id="SSF53448">
    <property type="entry name" value="Nucleotide-diphospho-sugar transferases"/>
    <property type="match status" value="1"/>
</dbReference>
<keyword evidence="11" id="KW-1185">Reference proteome</keyword>
<evidence type="ECO:0000313" key="11">
    <source>
        <dbReference type="Proteomes" id="UP000262371"/>
    </source>
</evidence>
<evidence type="ECO:0000256" key="5">
    <source>
        <dbReference type="ARBA" id="ARBA00022842"/>
    </source>
</evidence>
<evidence type="ECO:0000256" key="7">
    <source>
        <dbReference type="ARBA" id="ARBA00023150"/>
    </source>
</evidence>
<dbReference type="GO" id="GO:0005525">
    <property type="term" value="F:GTP binding"/>
    <property type="evidence" value="ECO:0007669"/>
    <property type="project" value="UniProtKB-UniRule"/>
</dbReference>
<reference evidence="10 11" key="1">
    <citation type="submission" date="2018-08" db="EMBL/GenBank/DDBJ databases">
        <title>Komagataeibacter sp. AV 382.</title>
        <authorList>
            <person name="Skraban J."/>
            <person name="Trcek J."/>
        </authorList>
    </citation>
    <scope>NUCLEOTIDE SEQUENCE [LARGE SCALE GENOMIC DNA]</scope>
    <source>
        <strain evidence="10 11">AV 382</strain>
    </source>
</reference>
<feature type="binding site" evidence="8">
    <location>
        <position position="109"/>
    </location>
    <ligand>
        <name>GTP</name>
        <dbReference type="ChEBI" id="CHEBI:37565"/>
    </ligand>
</feature>
<dbReference type="AlphaFoldDB" id="A0A371YXQ7"/>
<feature type="binding site" evidence="8">
    <location>
        <position position="77"/>
    </location>
    <ligand>
        <name>GTP</name>
        <dbReference type="ChEBI" id="CHEBI:37565"/>
    </ligand>
</feature>
<proteinExistence type="inferred from homology"/>
<sequence>MARGMSVPAAPRVAALVMAGGEARRMGGVDKPLLALGGGTCLGRILATLRPCCAALAISANGDPARYAAWGLPVLADRVAGVGPLAGVLRGLEWARDVGCDVLVTVPGDTPFIPPDMVARLLPAPAYAESAGQRHSLVASWPVGCHDMLAAQLAGLTPATRREATRVRTLADRLGARAAVFDLLPGGVDPFMNINTPAEHASAHALAARMDTPQ</sequence>
<evidence type="ECO:0000256" key="6">
    <source>
        <dbReference type="ARBA" id="ARBA00023134"/>
    </source>
</evidence>
<evidence type="ECO:0000313" key="10">
    <source>
        <dbReference type="EMBL" id="RFD18983.1"/>
    </source>
</evidence>
<dbReference type="GO" id="GO:0046872">
    <property type="term" value="F:metal ion binding"/>
    <property type="evidence" value="ECO:0007669"/>
    <property type="project" value="UniProtKB-KW"/>
</dbReference>
<dbReference type="OrthoDB" id="9788394at2"/>
<dbReference type="PANTHER" id="PTHR19136:SF81">
    <property type="entry name" value="MOLYBDENUM COFACTOR GUANYLYLTRANSFERASE"/>
    <property type="match status" value="1"/>
</dbReference>
<dbReference type="GO" id="GO:0005737">
    <property type="term" value="C:cytoplasm"/>
    <property type="evidence" value="ECO:0007669"/>
    <property type="project" value="UniProtKB-SubCell"/>
</dbReference>
<dbReference type="InterPro" id="IPR029044">
    <property type="entry name" value="Nucleotide-diphossugar_trans"/>
</dbReference>
<dbReference type="HAMAP" id="MF_00316">
    <property type="entry name" value="MobA"/>
    <property type="match status" value="1"/>
</dbReference>
<protein>
    <recommendedName>
        <fullName evidence="8">Molybdenum cofactor guanylyltransferase</fullName>
        <shortName evidence="8">MoCo guanylyltransferase</shortName>
        <ecNumber evidence="8">2.7.7.77</ecNumber>
    </recommendedName>
    <alternativeName>
        <fullName evidence="8">GTP:molybdopterin guanylyltransferase</fullName>
    </alternativeName>
    <alternativeName>
        <fullName evidence="8">Mo-MPT guanylyltransferase</fullName>
    </alternativeName>
    <alternativeName>
        <fullName evidence="8">Molybdopterin guanylyltransferase</fullName>
    </alternativeName>
    <alternativeName>
        <fullName evidence="8">Molybdopterin-guanine dinucleotide synthase</fullName>
        <shortName evidence="8">MGD synthase</shortName>
    </alternativeName>
</protein>
<comment type="caution">
    <text evidence="8">Lacks conserved residue(s) required for the propagation of feature annotation.</text>
</comment>
<organism evidence="10 11">
    <name type="scientific">Komagataeibacter melaceti</name>
    <dbReference type="NCBI Taxonomy" id="2766577"/>
    <lineage>
        <taxon>Bacteria</taxon>
        <taxon>Pseudomonadati</taxon>
        <taxon>Pseudomonadota</taxon>
        <taxon>Alphaproteobacteria</taxon>
        <taxon>Acetobacterales</taxon>
        <taxon>Acetobacteraceae</taxon>
        <taxon>Komagataeibacter</taxon>
    </lineage>
</organism>
<evidence type="ECO:0000256" key="2">
    <source>
        <dbReference type="ARBA" id="ARBA00022679"/>
    </source>
</evidence>
<keyword evidence="2 8" id="KW-0808">Transferase</keyword>
<keyword evidence="6 8" id="KW-0342">GTP-binding</keyword>
<comment type="cofactor">
    <cofactor evidence="8">
        <name>Mg(2+)</name>
        <dbReference type="ChEBI" id="CHEBI:18420"/>
    </cofactor>
</comment>
<keyword evidence="3 8" id="KW-0479">Metal-binding</keyword>
<accession>A0A371YXQ7</accession>
<keyword evidence="4 8" id="KW-0547">Nucleotide-binding</keyword>
<name>A0A371YXQ7_9PROT</name>
<comment type="domain">
    <text evidence="8">The N-terminal domain determines nucleotide recognition and specific binding, while the C-terminal domain determines the specific binding to the target protein.</text>
</comment>
<comment type="caution">
    <text evidence="10">The sequence shown here is derived from an EMBL/GenBank/DDBJ whole genome shotgun (WGS) entry which is preliminary data.</text>
</comment>
<dbReference type="GO" id="GO:1902758">
    <property type="term" value="P:bis(molybdopterin guanine dinucleotide)molybdenum biosynthetic process"/>
    <property type="evidence" value="ECO:0007669"/>
    <property type="project" value="TreeGrafter"/>
</dbReference>
<dbReference type="CDD" id="cd02503">
    <property type="entry name" value="MobA"/>
    <property type="match status" value="1"/>
</dbReference>
<keyword evidence="10" id="KW-0548">Nucleotidyltransferase</keyword>
<dbReference type="InterPro" id="IPR025877">
    <property type="entry name" value="MobA-like_NTP_Trfase"/>
</dbReference>
<evidence type="ECO:0000256" key="8">
    <source>
        <dbReference type="HAMAP-Rule" id="MF_00316"/>
    </source>
</evidence>
<comment type="similarity">
    <text evidence="8">Belongs to the MobA family.</text>
</comment>
<keyword evidence="1 8" id="KW-0963">Cytoplasm</keyword>
<keyword evidence="5 8" id="KW-0460">Magnesium</keyword>
<comment type="subunit">
    <text evidence="8">Monomer.</text>
</comment>
<dbReference type="EC" id="2.7.7.77" evidence="8"/>
<dbReference type="Gene3D" id="3.90.550.10">
    <property type="entry name" value="Spore Coat Polysaccharide Biosynthesis Protein SpsA, Chain A"/>
    <property type="match status" value="1"/>
</dbReference>
<gene>
    <name evidence="8" type="primary">mobA</name>
    <name evidence="10" type="ORF">DY926_13660</name>
</gene>
<evidence type="ECO:0000256" key="1">
    <source>
        <dbReference type="ARBA" id="ARBA00022490"/>
    </source>
</evidence>
<feature type="binding site" evidence="8">
    <location>
        <position position="109"/>
    </location>
    <ligand>
        <name>Mg(2+)</name>
        <dbReference type="ChEBI" id="CHEBI:18420"/>
    </ligand>
</feature>
<dbReference type="InterPro" id="IPR013482">
    <property type="entry name" value="Molybde_CF_guanTrfase"/>
</dbReference>
<evidence type="ECO:0000256" key="3">
    <source>
        <dbReference type="ARBA" id="ARBA00022723"/>
    </source>
</evidence>
<keyword evidence="7 8" id="KW-0501">Molybdenum cofactor biosynthesis</keyword>
<dbReference type="GO" id="GO:0061603">
    <property type="term" value="F:molybdenum cofactor guanylyltransferase activity"/>
    <property type="evidence" value="ECO:0007669"/>
    <property type="project" value="UniProtKB-EC"/>
</dbReference>
<dbReference type="PANTHER" id="PTHR19136">
    <property type="entry name" value="MOLYBDENUM COFACTOR GUANYLYLTRANSFERASE"/>
    <property type="match status" value="1"/>
</dbReference>
<dbReference type="Pfam" id="PF12804">
    <property type="entry name" value="NTP_transf_3"/>
    <property type="match status" value="1"/>
</dbReference>
<evidence type="ECO:0000259" key="9">
    <source>
        <dbReference type="Pfam" id="PF12804"/>
    </source>
</evidence>
<dbReference type="Proteomes" id="UP000262371">
    <property type="component" value="Unassembled WGS sequence"/>
</dbReference>
<comment type="subcellular location">
    <subcellularLocation>
        <location evidence="8">Cytoplasm</location>
    </subcellularLocation>
</comment>
<feature type="domain" description="MobA-like NTP transferase" evidence="9">
    <location>
        <begin position="15"/>
        <end position="152"/>
    </location>
</feature>
<evidence type="ECO:0000256" key="4">
    <source>
        <dbReference type="ARBA" id="ARBA00022741"/>
    </source>
</evidence>
<dbReference type="EMBL" id="QUWV01000132">
    <property type="protein sequence ID" value="RFD18983.1"/>
    <property type="molecule type" value="Genomic_DNA"/>
</dbReference>
<comment type="catalytic activity">
    <reaction evidence="8">
        <text>Mo-molybdopterin + GTP + H(+) = Mo-molybdopterin guanine dinucleotide + diphosphate</text>
        <dbReference type="Rhea" id="RHEA:34243"/>
        <dbReference type="ChEBI" id="CHEBI:15378"/>
        <dbReference type="ChEBI" id="CHEBI:33019"/>
        <dbReference type="ChEBI" id="CHEBI:37565"/>
        <dbReference type="ChEBI" id="CHEBI:71302"/>
        <dbReference type="ChEBI" id="CHEBI:71310"/>
        <dbReference type="EC" id="2.7.7.77"/>
    </reaction>
</comment>